<protein>
    <submittedName>
        <fullName evidence="2">Uncharacterized protein</fullName>
    </submittedName>
</protein>
<sequence length="287" mass="32839">MELKRNLSAAQLSSASACSDAKRRATPTPTEDSPLAQLFNDESIHVLMDEAKNHSHLIGIGKRFLISLQGLVNNSTNEEIAKIIYDKARHFWEFEKCFPSTCTYAIDQDPSLSNKLIFYSNNDTPVQRMDFMKKDPWLEYILGDRVLGLKGSDAFIRGFLSILIAYWNVKDLLYSSKLAMYRRLRPPVYIPPVYEKFVCIQYVIHHVEDFQNLREVLESKYGSDPALVATLFEQIRNVQVNSIYIAKTAKERAMIEIMLCSSDGFSPPYPAKSYICRPLPCNNMDVD</sequence>
<dbReference type="AlphaFoldDB" id="A0ABD3BGX6"/>
<name>A0ABD3BGX6_9LAMI</name>
<keyword evidence="3" id="KW-1185">Reference proteome</keyword>
<dbReference type="EMBL" id="JAVIJP010000087">
    <property type="protein sequence ID" value="KAL3616663.1"/>
    <property type="molecule type" value="Genomic_DNA"/>
</dbReference>
<feature type="region of interest" description="Disordered" evidence="1">
    <location>
        <begin position="1"/>
        <end position="34"/>
    </location>
</feature>
<dbReference type="PROSITE" id="PS51257">
    <property type="entry name" value="PROKAR_LIPOPROTEIN"/>
    <property type="match status" value="1"/>
</dbReference>
<organism evidence="2 3">
    <name type="scientific">Castilleja foliolosa</name>
    <dbReference type="NCBI Taxonomy" id="1961234"/>
    <lineage>
        <taxon>Eukaryota</taxon>
        <taxon>Viridiplantae</taxon>
        <taxon>Streptophyta</taxon>
        <taxon>Embryophyta</taxon>
        <taxon>Tracheophyta</taxon>
        <taxon>Spermatophyta</taxon>
        <taxon>Magnoliopsida</taxon>
        <taxon>eudicotyledons</taxon>
        <taxon>Gunneridae</taxon>
        <taxon>Pentapetalae</taxon>
        <taxon>asterids</taxon>
        <taxon>lamiids</taxon>
        <taxon>Lamiales</taxon>
        <taxon>Orobanchaceae</taxon>
        <taxon>Pedicularideae</taxon>
        <taxon>Castillejinae</taxon>
        <taxon>Castilleja</taxon>
    </lineage>
</organism>
<evidence type="ECO:0000256" key="1">
    <source>
        <dbReference type="SAM" id="MobiDB-lite"/>
    </source>
</evidence>
<evidence type="ECO:0000313" key="2">
    <source>
        <dbReference type="EMBL" id="KAL3616663.1"/>
    </source>
</evidence>
<proteinExistence type="predicted"/>
<reference evidence="3" key="1">
    <citation type="journal article" date="2024" name="IScience">
        <title>Strigolactones Initiate the Formation of Haustorium-like Structures in Castilleja.</title>
        <authorList>
            <person name="Buerger M."/>
            <person name="Peterson D."/>
            <person name="Chory J."/>
        </authorList>
    </citation>
    <scope>NUCLEOTIDE SEQUENCE [LARGE SCALE GENOMIC DNA]</scope>
</reference>
<evidence type="ECO:0000313" key="3">
    <source>
        <dbReference type="Proteomes" id="UP001632038"/>
    </source>
</evidence>
<gene>
    <name evidence="2" type="ORF">CASFOL_039057</name>
</gene>
<accession>A0ABD3BGX6</accession>
<comment type="caution">
    <text evidence="2">The sequence shown here is derived from an EMBL/GenBank/DDBJ whole genome shotgun (WGS) entry which is preliminary data.</text>
</comment>
<feature type="compositionally biased region" description="Low complexity" evidence="1">
    <location>
        <begin position="8"/>
        <end position="19"/>
    </location>
</feature>
<dbReference type="Proteomes" id="UP001632038">
    <property type="component" value="Unassembled WGS sequence"/>
</dbReference>